<dbReference type="Proteomes" id="UP000502117">
    <property type="component" value="Chromosome"/>
</dbReference>
<proteinExistence type="inferred from homology"/>
<dbReference type="GO" id="GO:0005886">
    <property type="term" value="C:plasma membrane"/>
    <property type="evidence" value="ECO:0007669"/>
    <property type="project" value="UniProtKB-SubCell"/>
</dbReference>
<dbReference type="KEGG" id="schk:GII14_13635"/>
<evidence type="ECO:0000256" key="7">
    <source>
        <dbReference type="ARBA" id="ARBA00022989"/>
    </source>
</evidence>
<evidence type="ECO:0000313" key="10">
    <source>
        <dbReference type="EMBL" id="QIJ05085.1"/>
    </source>
</evidence>
<organism evidence="10 11">
    <name type="scientific">Shewanella chilikensis</name>
    <dbReference type="NCBI Taxonomy" id="558541"/>
    <lineage>
        <taxon>Bacteria</taxon>
        <taxon>Pseudomonadati</taxon>
        <taxon>Pseudomonadota</taxon>
        <taxon>Gammaproteobacteria</taxon>
        <taxon>Alteromonadales</taxon>
        <taxon>Shewanellaceae</taxon>
        <taxon>Shewanella</taxon>
    </lineage>
</organism>
<evidence type="ECO:0000256" key="6">
    <source>
        <dbReference type="ARBA" id="ARBA00022692"/>
    </source>
</evidence>
<protein>
    <recommendedName>
        <fullName evidence="3">UPF0208 membrane protein YfbV</fullName>
    </recommendedName>
</protein>
<dbReference type="AlphaFoldDB" id="A0A6G7LTX0"/>
<dbReference type="EMBL" id="CP045857">
    <property type="protein sequence ID" value="QIJ05085.1"/>
    <property type="molecule type" value="Genomic_DNA"/>
</dbReference>
<keyword evidence="6 9" id="KW-0812">Transmembrane</keyword>
<accession>A0A6G7LTX0</accession>
<evidence type="ECO:0000256" key="8">
    <source>
        <dbReference type="ARBA" id="ARBA00023136"/>
    </source>
</evidence>
<comment type="subcellular location">
    <subcellularLocation>
        <location evidence="1">Cell inner membrane</location>
        <topology evidence="1">Multi-pass membrane protein</topology>
    </subcellularLocation>
</comment>
<dbReference type="Pfam" id="PF04217">
    <property type="entry name" value="DUF412"/>
    <property type="match status" value="1"/>
</dbReference>
<keyword evidence="5" id="KW-0997">Cell inner membrane</keyword>
<feature type="transmembrane region" description="Helical" evidence="9">
    <location>
        <begin position="40"/>
        <end position="59"/>
    </location>
</feature>
<evidence type="ECO:0000256" key="2">
    <source>
        <dbReference type="ARBA" id="ARBA00009474"/>
    </source>
</evidence>
<sequence>MSLNFLKTVREGHRYMKTWPMVRQLGFFFPEFRVIRATQLALQLMPVLAMLSAAAPLYFYGWDYLPQAIAIFLFFLSLPLQGYLWLGWRARHPLPLSLLDWGNQLNAKLSGLGVSSRPLGAKACYMDMAQILKLAFERLDAGFWEEL</sequence>
<evidence type="ECO:0000256" key="1">
    <source>
        <dbReference type="ARBA" id="ARBA00004429"/>
    </source>
</evidence>
<feature type="transmembrane region" description="Helical" evidence="9">
    <location>
        <begin position="65"/>
        <end position="86"/>
    </location>
</feature>
<dbReference type="NCBIfam" id="NF002493">
    <property type="entry name" value="PRK01816.1"/>
    <property type="match status" value="1"/>
</dbReference>
<keyword evidence="8 9" id="KW-0472">Membrane</keyword>
<dbReference type="RefSeq" id="WP_028779375.1">
    <property type="nucleotide sequence ID" value="NZ_BMXX01000013.1"/>
</dbReference>
<reference evidence="10 11" key="1">
    <citation type="submission" date="2019-11" db="EMBL/GenBank/DDBJ databases">
        <title>Complete Genome Sequence of Shewanella chilikensis Strain DC57, Isolated from Corroded Seal Rings at a floating production facility in Australia.</title>
        <authorList>
            <person name="Salgar-Chaparro S.J."/>
            <person name="Castillo-Villamizar G.A."/>
            <person name="Poehlein A."/>
            <person name="Daniel R."/>
            <person name="Machuca L."/>
        </authorList>
    </citation>
    <scope>NUCLEOTIDE SEQUENCE [LARGE SCALE GENOMIC DNA]</scope>
    <source>
        <strain evidence="10 11">DC57</strain>
    </source>
</reference>
<comment type="similarity">
    <text evidence="2">Belongs to the UPF0208 family.</text>
</comment>
<keyword evidence="7 9" id="KW-1133">Transmembrane helix</keyword>
<evidence type="ECO:0000256" key="4">
    <source>
        <dbReference type="ARBA" id="ARBA00022475"/>
    </source>
</evidence>
<evidence type="ECO:0000313" key="11">
    <source>
        <dbReference type="Proteomes" id="UP000502117"/>
    </source>
</evidence>
<evidence type="ECO:0000256" key="3">
    <source>
        <dbReference type="ARBA" id="ARBA00018831"/>
    </source>
</evidence>
<keyword evidence="4" id="KW-1003">Cell membrane</keyword>
<dbReference type="InterPro" id="IPR007334">
    <property type="entry name" value="UPF0208"/>
</dbReference>
<evidence type="ECO:0000256" key="5">
    <source>
        <dbReference type="ARBA" id="ARBA00022519"/>
    </source>
</evidence>
<name>A0A6G7LTX0_9GAMM</name>
<dbReference type="GeneID" id="88624677"/>
<evidence type="ECO:0000256" key="9">
    <source>
        <dbReference type="SAM" id="Phobius"/>
    </source>
</evidence>
<gene>
    <name evidence="10" type="ORF">GII14_13635</name>
</gene>